<evidence type="ECO:0000256" key="6">
    <source>
        <dbReference type="PROSITE-ProRule" id="PRU00176"/>
    </source>
</evidence>
<name>A0A8C7ERM3_NEOVI</name>
<dbReference type="Pfam" id="PF00076">
    <property type="entry name" value="RRM_1"/>
    <property type="match status" value="1"/>
</dbReference>
<reference evidence="8" key="2">
    <citation type="submission" date="2025-09" db="UniProtKB">
        <authorList>
            <consortium name="Ensembl"/>
        </authorList>
    </citation>
    <scope>IDENTIFICATION</scope>
</reference>
<evidence type="ECO:0000256" key="5">
    <source>
        <dbReference type="ARBA" id="ARBA00023242"/>
    </source>
</evidence>
<evidence type="ECO:0000313" key="8">
    <source>
        <dbReference type="Ensembl" id="ENSNVIP00000018346.1"/>
    </source>
</evidence>
<dbReference type="InterPro" id="IPR034150">
    <property type="entry name" value="SF3B6_RRM"/>
</dbReference>
<dbReference type="GO" id="GO:0005634">
    <property type="term" value="C:nucleus"/>
    <property type="evidence" value="ECO:0007669"/>
    <property type="project" value="UniProtKB-SubCell"/>
</dbReference>
<dbReference type="GeneTree" id="ENSGT00390000005908"/>
<evidence type="ECO:0000259" key="7">
    <source>
        <dbReference type="PROSITE" id="PS50102"/>
    </source>
</evidence>
<sequence>MAMQAAKGENIRLPLEVNWALYIRNSPYKITAEEIYDLFGKYGPIHQTQVGNTPKTRGTAYVVYGGTFDAKNACDNPSGFNVYNRYLVVLYYNANRTFQKMNTQKKEEQLKILKEKYGINTDQPK</sequence>
<dbReference type="Gene3D" id="3.30.70.330">
    <property type="match status" value="1"/>
</dbReference>
<dbReference type="PROSITE" id="PS50102">
    <property type="entry name" value="RRM"/>
    <property type="match status" value="1"/>
</dbReference>
<dbReference type="GeneID" id="122894366"/>
<evidence type="ECO:0000256" key="3">
    <source>
        <dbReference type="ARBA" id="ARBA00022884"/>
    </source>
</evidence>
<keyword evidence="2" id="KW-0507">mRNA processing</keyword>
<dbReference type="Ensembl" id="ENSNVIT00000021401.1">
    <property type="protein sequence ID" value="ENSNVIP00000018346.1"/>
    <property type="gene ID" value="ENSNVIG00000014377.1"/>
</dbReference>
<dbReference type="GO" id="GO:0008380">
    <property type="term" value="P:RNA splicing"/>
    <property type="evidence" value="ECO:0007669"/>
    <property type="project" value="UniProtKB-KW"/>
</dbReference>
<keyword evidence="9" id="KW-1185">Reference proteome</keyword>
<keyword evidence="3 6" id="KW-0694">RNA-binding</keyword>
<keyword evidence="4" id="KW-0508">mRNA splicing</keyword>
<organism evidence="8 9">
    <name type="scientific">Neovison vison</name>
    <name type="common">American mink</name>
    <name type="synonym">Mustela vison</name>
    <dbReference type="NCBI Taxonomy" id="452646"/>
    <lineage>
        <taxon>Eukaryota</taxon>
        <taxon>Metazoa</taxon>
        <taxon>Chordata</taxon>
        <taxon>Craniata</taxon>
        <taxon>Vertebrata</taxon>
        <taxon>Euteleostomi</taxon>
        <taxon>Mammalia</taxon>
        <taxon>Eutheria</taxon>
        <taxon>Laurasiatheria</taxon>
        <taxon>Carnivora</taxon>
        <taxon>Caniformia</taxon>
        <taxon>Musteloidea</taxon>
        <taxon>Mustelidae</taxon>
        <taxon>Mustelinae</taxon>
        <taxon>Neogale</taxon>
    </lineage>
</organism>
<proteinExistence type="predicted"/>
<dbReference type="SUPFAM" id="SSF54928">
    <property type="entry name" value="RNA-binding domain, RBD"/>
    <property type="match status" value="1"/>
</dbReference>
<evidence type="ECO:0000256" key="1">
    <source>
        <dbReference type="ARBA" id="ARBA00004123"/>
    </source>
</evidence>
<keyword evidence="5" id="KW-0539">Nucleus</keyword>
<dbReference type="KEGG" id="nvs:122894366"/>
<dbReference type="SMART" id="SM00360">
    <property type="entry name" value="RRM"/>
    <property type="match status" value="1"/>
</dbReference>
<dbReference type="InterPro" id="IPR000504">
    <property type="entry name" value="RRM_dom"/>
</dbReference>
<accession>A0A8C7ERM3</accession>
<gene>
    <name evidence="8" type="primary">LOC122894366</name>
</gene>
<dbReference type="CDD" id="cd12241">
    <property type="entry name" value="RRM_SF3B14"/>
    <property type="match status" value="1"/>
</dbReference>
<dbReference type="InterPro" id="IPR035979">
    <property type="entry name" value="RBD_domain_sf"/>
</dbReference>
<comment type="subcellular location">
    <subcellularLocation>
        <location evidence="1">Nucleus</location>
    </subcellularLocation>
</comment>
<feature type="domain" description="RRM" evidence="7">
    <location>
        <begin position="19"/>
        <end position="94"/>
    </location>
</feature>
<dbReference type="RefSeq" id="XP_044088013.1">
    <property type="nucleotide sequence ID" value="XM_044232078.1"/>
</dbReference>
<dbReference type="GO" id="GO:0006397">
    <property type="term" value="P:mRNA processing"/>
    <property type="evidence" value="ECO:0007669"/>
    <property type="project" value="UniProtKB-KW"/>
</dbReference>
<reference evidence="8" key="1">
    <citation type="submission" date="2025-08" db="UniProtKB">
        <authorList>
            <consortium name="Ensembl"/>
        </authorList>
    </citation>
    <scope>IDENTIFICATION</scope>
</reference>
<dbReference type="FunFam" id="3.30.70.330:FF:000604">
    <property type="entry name" value="Splicing factor 3B, subunit 6"/>
    <property type="match status" value="1"/>
</dbReference>
<evidence type="ECO:0000313" key="9">
    <source>
        <dbReference type="Proteomes" id="UP000694425"/>
    </source>
</evidence>
<dbReference type="AlphaFoldDB" id="A0A8C7ERM3"/>
<dbReference type="Proteomes" id="UP000694425">
    <property type="component" value="Unplaced"/>
</dbReference>
<protein>
    <recommendedName>
        <fullName evidence="7">RRM domain-containing protein</fullName>
    </recommendedName>
</protein>
<evidence type="ECO:0000256" key="2">
    <source>
        <dbReference type="ARBA" id="ARBA00022664"/>
    </source>
</evidence>
<evidence type="ECO:0000256" key="4">
    <source>
        <dbReference type="ARBA" id="ARBA00023187"/>
    </source>
</evidence>
<dbReference type="InterPro" id="IPR012677">
    <property type="entry name" value="Nucleotide-bd_a/b_plait_sf"/>
</dbReference>
<dbReference type="GO" id="GO:0003723">
    <property type="term" value="F:RNA binding"/>
    <property type="evidence" value="ECO:0007669"/>
    <property type="project" value="UniProtKB-UniRule"/>
</dbReference>